<reference evidence="4" key="1">
    <citation type="submission" date="2014-12" db="EMBL/GenBank/DDBJ databases">
        <title>Genome Sequence of Valsa Canker Pathogens Uncovers a Specific Adaption of Colonization on Woody Bark.</title>
        <authorList>
            <person name="Yin Z."/>
            <person name="Liu H."/>
            <person name="Gao X."/>
            <person name="Li Z."/>
            <person name="Song N."/>
            <person name="Ke X."/>
            <person name="Dai Q."/>
            <person name="Wu Y."/>
            <person name="Sun Y."/>
            <person name="Xu J.-R."/>
            <person name="Kang Z.K."/>
            <person name="Wang L."/>
            <person name="Huang L."/>
        </authorList>
    </citation>
    <scope>NUCLEOTIDE SEQUENCE [LARGE SCALE GENOMIC DNA]</scope>
    <source>
        <strain evidence="4">03-8</strain>
    </source>
</reference>
<dbReference type="EMBL" id="CM003102">
    <property type="protein sequence ID" value="KUI69686.1"/>
    <property type="molecule type" value="Genomic_DNA"/>
</dbReference>
<dbReference type="Proteomes" id="UP000078559">
    <property type="component" value="Chromosome 5"/>
</dbReference>
<protein>
    <submittedName>
        <fullName evidence="4">Nudix hydrolase 14, chloroplastic</fullName>
    </submittedName>
</protein>
<sequence length="300" mass="33782">MGSTDGEICNFEIDFCGRPIQITHPPIVKIDKGSLENWTAFKNWKATLEENFGLQVTKGDHAFHADPYVLHSIEIMSVYWHGTRILFMQVKAEIKATVPDPETGDVRELPAVTFLRGGSVAMLMVLRPKDSRDEKMVVLTEQPRVPAGSLAFWEIPTGMLDDELNFTGAAARVIEEETGFEVPMPDLIDMTELALRNSELPETTLKPAMYLSPGGCDEYIALFLWEKELDRMEIDYLKSKMTGQRKEGDTVILKLVPYEVLWQEGARDAKTLAAWALYEGLTRSGILREERNRKLTGGSV</sequence>
<dbReference type="GO" id="GO:0019693">
    <property type="term" value="P:ribose phosphate metabolic process"/>
    <property type="evidence" value="ECO:0007669"/>
    <property type="project" value="TreeGrafter"/>
</dbReference>
<dbReference type="GO" id="GO:0080041">
    <property type="term" value="F:ADP-ribose pyrophosphohydrolase activity"/>
    <property type="evidence" value="ECO:0007669"/>
    <property type="project" value="TreeGrafter"/>
</dbReference>
<evidence type="ECO:0000313" key="5">
    <source>
        <dbReference type="Proteomes" id="UP000078559"/>
    </source>
</evidence>
<evidence type="ECO:0000256" key="2">
    <source>
        <dbReference type="ARBA" id="ARBA00022801"/>
    </source>
</evidence>
<dbReference type="AlphaFoldDB" id="A0A194VZK4"/>
<dbReference type="SUPFAM" id="SSF55811">
    <property type="entry name" value="Nudix"/>
    <property type="match status" value="1"/>
</dbReference>
<dbReference type="CDD" id="cd03424">
    <property type="entry name" value="NUDIX_ADPRase_Nudt5_UGPPase_Nudt14"/>
    <property type="match status" value="1"/>
</dbReference>
<dbReference type="GO" id="GO:0006753">
    <property type="term" value="P:nucleoside phosphate metabolic process"/>
    <property type="evidence" value="ECO:0007669"/>
    <property type="project" value="TreeGrafter"/>
</dbReference>
<evidence type="ECO:0000259" key="3">
    <source>
        <dbReference type="PROSITE" id="PS51462"/>
    </source>
</evidence>
<dbReference type="PANTHER" id="PTHR11839">
    <property type="entry name" value="UDP/ADP-SUGAR PYROPHOSPHATASE"/>
    <property type="match status" value="1"/>
</dbReference>
<comment type="cofactor">
    <cofactor evidence="1">
        <name>Mg(2+)</name>
        <dbReference type="ChEBI" id="CHEBI:18420"/>
    </cofactor>
</comment>
<keyword evidence="2 4" id="KW-0378">Hydrolase</keyword>
<dbReference type="PROSITE" id="PS51462">
    <property type="entry name" value="NUDIX"/>
    <property type="match status" value="1"/>
</dbReference>
<dbReference type="OrthoDB" id="10249920at2759"/>
<name>A0A194VZK4_CYTMA</name>
<dbReference type="Pfam" id="PF00293">
    <property type="entry name" value="NUDIX"/>
    <property type="match status" value="1"/>
</dbReference>
<feature type="domain" description="Nudix hydrolase" evidence="3">
    <location>
        <begin position="115"/>
        <end position="279"/>
    </location>
</feature>
<dbReference type="InterPro" id="IPR000086">
    <property type="entry name" value="NUDIX_hydrolase_dom"/>
</dbReference>
<keyword evidence="5" id="KW-1185">Reference proteome</keyword>
<dbReference type="GO" id="GO:0080042">
    <property type="term" value="F:ADP-glucose pyrophosphohydrolase activity"/>
    <property type="evidence" value="ECO:0007669"/>
    <property type="project" value="TreeGrafter"/>
</dbReference>
<accession>A0A194VZK4</accession>
<gene>
    <name evidence="4" type="ORF">VM1G_04823</name>
</gene>
<dbReference type="PANTHER" id="PTHR11839:SF18">
    <property type="entry name" value="NUDIX HYDROLASE DOMAIN-CONTAINING PROTEIN"/>
    <property type="match status" value="1"/>
</dbReference>
<proteinExistence type="predicted"/>
<organism evidence="4 5">
    <name type="scientific">Cytospora mali</name>
    <name type="common">Apple Valsa canker fungus</name>
    <name type="synonym">Valsa mali</name>
    <dbReference type="NCBI Taxonomy" id="578113"/>
    <lineage>
        <taxon>Eukaryota</taxon>
        <taxon>Fungi</taxon>
        <taxon>Dikarya</taxon>
        <taxon>Ascomycota</taxon>
        <taxon>Pezizomycotina</taxon>
        <taxon>Sordariomycetes</taxon>
        <taxon>Sordariomycetidae</taxon>
        <taxon>Diaporthales</taxon>
        <taxon>Cytosporaceae</taxon>
        <taxon>Cytospora</taxon>
    </lineage>
</organism>
<dbReference type="InterPro" id="IPR015797">
    <property type="entry name" value="NUDIX_hydrolase-like_dom_sf"/>
</dbReference>
<dbReference type="Gene3D" id="3.90.79.10">
    <property type="entry name" value="Nucleoside Triphosphate Pyrophosphohydrolase"/>
    <property type="match status" value="1"/>
</dbReference>
<evidence type="ECO:0000256" key="1">
    <source>
        <dbReference type="ARBA" id="ARBA00001946"/>
    </source>
</evidence>
<evidence type="ECO:0000313" key="4">
    <source>
        <dbReference type="EMBL" id="KUI69686.1"/>
    </source>
</evidence>